<evidence type="ECO:0000256" key="1">
    <source>
        <dbReference type="SAM" id="SignalP"/>
    </source>
</evidence>
<reference evidence="3 4" key="1">
    <citation type="submission" date="2014-05" db="EMBL/GenBank/DDBJ databases">
        <title>Complete genome sequence of Corynebacterium marinum DSM 44953.</title>
        <authorList>
            <person name="Schaffert L."/>
            <person name="Albersmeier A."/>
            <person name="Kalinowski J."/>
            <person name="Ruckert C."/>
        </authorList>
    </citation>
    <scope>NUCLEOTIDE SEQUENCE [LARGE SCALE GENOMIC DNA]</scope>
    <source>
        <strain evidence="3 4">DSM 44953</strain>
    </source>
</reference>
<dbReference type="EMBL" id="CP007790">
    <property type="protein sequence ID" value="AJK68287.1"/>
    <property type="molecule type" value="Genomic_DNA"/>
</dbReference>
<dbReference type="PANTHER" id="PTHR21666">
    <property type="entry name" value="PEPTIDASE-RELATED"/>
    <property type="match status" value="1"/>
</dbReference>
<organism evidence="3 4">
    <name type="scientific">Corynebacterium marinum DSM 44953</name>
    <dbReference type="NCBI Taxonomy" id="1224162"/>
    <lineage>
        <taxon>Bacteria</taxon>
        <taxon>Bacillati</taxon>
        <taxon>Actinomycetota</taxon>
        <taxon>Actinomycetes</taxon>
        <taxon>Mycobacteriales</taxon>
        <taxon>Corynebacteriaceae</taxon>
        <taxon>Corynebacterium</taxon>
    </lineage>
</organism>
<dbReference type="InterPro" id="IPR016047">
    <property type="entry name" value="M23ase_b-sheet_dom"/>
</dbReference>
<gene>
    <name evidence="3" type="ORF">B840_03325</name>
</gene>
<dbReference type="InterPro" id="IPR011055">
    <property type="entry name" value="Dup_hybrid_motif"/>
</dbReference>
<dbReference type="Gene3D" id="2.70.70.10">
    <property type="entry name" value="Glucose Permease (Domain IIA)"/>
    <property type="match status" value="1"/>
</dbReference>
<dbReference type="SUPFAM" id="SSF51261">
    <property type="entry name" value="Duplicated hybrid motif"/>
    <property type="match status" value="1"/>
</dbReference>
<proteinExistence type="predicted"/>
<keyword evidence="4" id="KW-1185">Reference proteome</keyword>
<evidence type="ECO:0000313" key="3">
    <source>
        <dbReference type="EMBL" id="AJK68287.1"/>
    </source>
</evidence>
<sequence>MKRIGPRALLAATVLVSVMSPAVTAPAAGAQEATFQVTEEGVAGADLNDLITTVNAVGKLAETLTSTGQNSGGETAGGTDLQVILDPLQALSSALSVMSPGSLEDVDLSDVVSTVRMSPVRGETADGRTVVFPTSGRFTSGYGARWGATHEGIDIADPVGTPVLAVMDGKVISAGPANGFGQWVRVKHDDGSISVYGHVDTVDVPLGQRVTAGDQIATIGNEGESTGPHLHFEIRPAGNGPADPVTWFAQQGIDVV</sequence>
<feature type="domain" description="M23ase beta-sheet core" evidence="2">
    <location>
        <begin position="149"/>
        <end position="238"/>
    </location>
</feature>
<dbReference type="InterPro" id="IPR050570">
    <property type="entry name" value="Cell_wall_metabolism_enzyme"/>
</dbReference>
<dbReference type="AlphaFoldDB" id="A0A0B6TEA7"/>
<dbReference type="CDD" id="cd12797">
    <property type="entry name" value="M23_peptidase"/>
    <property type="match status" value="1"/>
</dbReference>
<dbReference type="Pfam" id="PF01551">
    <property type="entry name" value="Peptidase_M23"/>
    <property type="match status" value="1"/>
</dbReference>
<accession>A0A0B6TEA7</accession>
<dbReference type="STRING" id="1224162.B840_03325"/>
<dbReference type="Proteomes" id="UP000031928">
    <property type="component" value="Chromosome"/>
</dbReference>
<evidence type="ECO:0000313" key="4">
    <source>
        <dbReference type="Proteomes" id="UP000031928"/>
    </source>
</evidence>
<protein>
    <submittedName>
        <fullName evidence="3">Peptidase, M23B family</fullName>
    </submittedName>
</protein>
<evidence type="ECO:0000259" key="2">
    <source>
        <dbReference type="Pfam" id="PF01551"/>
    </source>
</evidence>
<dbReference type="RefSeq" id="WP_042620953.1">
    <property type="nucleotide sequence ID" value="NZ_CP007790.1"/>
</dbReference>
<feature type="chain" id="PRO_5002124847" evidence="1">
    <location>
        <begin position="28"/>
        <end position="256"/>
    </location>
</feature>
<feature type="signal peptide" evidence="1">
    <location>
        <begin position="1"/>
        <end position="27"/>
    </location>
</feature>
<keyword evidence="1" id="KW-0732">Signal</keyword>
<dbReference type="PANTHER" id="PTHR21666:SF270">
    <property type="entry name" value="MUREIN HYDROLASE ACTIVATOR ENVC"/>
    <property type="match status" value="1"/>
</dbReference>
<dbReference type="HOGENOM" id="CLU_029425_3_1_11"/>
<name>A0A0B6TEA7_9CORY</name>
<dbReference type="KEGG" id="cmq:B840_03325"/>
<dbReference type="GO" id="GO:0004222">
    <property type="term" value="F:metalloendopeptidase activity"/>
    <property type="evidence" value="ECO:0007669"/>
    <property type="project" value="TreeGrafter"/>
</dbReference>